<proteinExistence type="predicted"/>
<comment type="caution">
    <text evidence="1">The sequence shown here is derived from an EMBL/GenBank/DDBJ whole genome shotgun (WGS) entry which is preliminary data.</text>
</comment>
<gene>
    <name evidence="1" type="ORF">EVAR_7685_1</name>
</gene>
<evidence type="ECO:0000313" key="1">
    <source>
        <dbReference type="EMBL" id="GBP14265.1"/>
    </source>
</evidence>
<dbReference type="EMBL" id="BGZK01000062">
    <property type="protein sequence ID" value="GBP14265.1"/>
    <property type="molecule type" value="Genomic_DNA"/>
</dbReference>
<organism evidence="1 2">
    <name type="scientific">Eumeta variegata</name>
    <name type="common">Bagworm moth</name>
    <name type="synonym">Eumeta japonica</name>
    <dbReference type="NCBI Taxonomy" id="151549"/>
    <lineage>
        <taxon>Eukaryota</taxon>
        <taxon>Metazoa</taxon>
        <taxon>Ecdysozoa</taxon>
        <taxon>Arthropoda</taxon>
        <taxon>Hexapoda</taxon>
        <taxon>Insecta</taxon>
        <taxon>Pterygota</taxon>
        <taxon>Neoptera</taxon>
        <taxon>Endopterygota</taxon>
        <taxon>Lepidoptera</taxon>
        <taxon>Glossata</taxon>
        <taxon>Ditrysia</taxon>
        <taxon>Tineoidea</taxon>
        <taxon>Psychidae</taxon>
        <taxon>Oiketicinae</taxon>
        <taxon>Eumeta</taxon>
    </lineage>
</organism>
<accession>A0A4C1TJG6</accession>
<reference evidence="1 2" key="1">
    <citation type="journal article" date="2019" name="Commun. Biol.">
        <title>The bagworm genome reveals a unique fibroin gene that provides high tensile strength.</title>
        <authorList>
            <person name="Kono N."/>
            <person name="Nakamura H."/>
            <person name="Ohtoshi R."/>
            <person name="Tomita M."/>
            <person name="Numata K."/>
            <person name="Arakawa K."/>
        </authorList>
    </citation>
    <scope>NUCLEOTIDE SEQUENCE [LARGE SCALE GENOMIC DNA]</scope>
</reference>
<name>A0A4C1TJG6_EUMVA</name>
<dbReference type="AlphaFoldDB" id="A0A4C1TJG6"/>
<keyword evidence="2" id="KW-1185">Reference proteome</keyword>
<sequence length="112" mass="12504">MFVFTRPLAPRGDRPELDAFIQSDDAHPIGVDDGRRLRSLISKTDQRTISEIQKYIVLTGVVGTGNRYTVASKQRARVRDSNYVFRELANGTAPRACFPLAPHFTPSKSAEL</sequence>
<evidence type="ECO:0000313" key="2">
    <source>
        <dbReference type="Proteomes" id="UP000299102"/>
    </source>
</evidence>
<protein>
    <submittedName>
        <fullName evidence="1">Uncharacterized protein</fullName>
    </submittedName>
</protein>
<dbReference type="Proteomes" id="UP000299102">
    <property type="component" value="Unassembled WGS sequence"/>
</dbReference>